<feature type="transmembrane region" description="Helical" evidence="5">
    <location>
        <begin position="248"/>
        <end position="268"/>
    </location>
</feature>
<evidence type="ECO:0000256" key="5">
    <source>
        <dbReference type="SAM" id="Phobius"/>
    </source>
</evidence>
<dbReference type="Pfam" id="PF02361">
    <property type="entry name" value="CbiQ"/>
    <property type="match status" value="1"/>
</dbReference>
<accession>A0A419SNI0</accession>
<dbReference type="AlphaFoldDB" id="A0A419SNI0"/>
<keyword evidence="7" id="KW-1185">Reference proteome</keyword>
<evidence type="ECO:0000256" key="3">
    <source>
        <dbReference type="ARBA" id="ARBA00022989"/>
    </source>
</evidence>
<comment type="caution">
    <text evidence="6">The sequence shown here is derived from an EMBL/GenBank/DDBJ whole genome shotgun (WGS) entry which is preliminary data.</text>
</comment>
<evidence type="ECO:0000313" key="6">
    <source>
        <dbReference type="EMBL" id="RKD25802.1"/>
    </source>
</evidence>
<comment type="subcellular location">
    <subcellularLocation>
        <location evidence="1">Membrane</location>
        <topology evidence="1">Multi-pass membrane protein</topology>
    </subcellularLocation>
</comment>
<keyword evidence="2 5" id="KW-0812">Transmembrane</keyword>
<dbReference type="CDD" id="cd16914">
    <property type="entry name" value="EcfT"/>
    <property type="match status" value="1"/>
</dbReference>
<dbReference type="EMBL" id="MCHY01000006">
    <property type="protein sequence ID" value="RKD25802.1"/>
    <property type="molecule type" value="Genomic_DNA"/>
</dbReference>
<name>A0A419SNI0_9BACL</name>
<proteinExistence type="predicted"/>
<evidence type="ECO:0000256" key="2">
    <source>
        <dbReference type="ARBA" id="ARBA00022692"/>
    </source>
</evidence>
<gene>
    <name evidence="6" type="ORF">BEP19_02365</name>
</gene>
<feature type="transmembrane region" description="Helical" evidence="5">
    <location>
        <begin position="24"/>
        <end position="57"/>
    </location>
</feature>
<protein>
    <recommendedName>
        <fullName evidence="8">Energy-coupling factor transporter transmembrane protein EcfT</fullName>
    </recommendedName>
</protein>
<dbReference type="PANTHER" id="PTHR33514">
    <property type="entry name" value="PROTEIN ABCI12, CHLOROPLASTIC"/>
    <property type="match status" value="1"/>
</dbReference>
<dbReference type="InterPro" id="IPR003339">
    <property type="entry name" value="ABC/ECF_trnsptr_transmembrane"/>
</dbReference>
<keyword evidence="4 5" id="KW-0472">Membrane</keyword>
<dbReference type="RefSeq" id="WP_170145243.1">
    <property type="nucleotide sequence ID" value="NZ_MCHY01000006.1"/>
</dbReference>
<dbReference type="PANTHER" id="PTHR33514:SF13">
    <property type="entry name" value="PROTEIN ABCI12, CHLOROPLASTIC"/>
    <property type="match status" value="1"/>
</dbReference>
<feature type="transmembrane region" description="Helical" evidence="5">
    <location>
        <begin position="63"/>
        <end position="86"/>
    </location>
</feature>
<sequence length="269" mass="29890">MNNGGLLFQSNTSYIGERDPRSKILFAIAVTLALIINNNLIMASLLLAGLIVLWKIAELSWKVLFIAIGSVLFLFLSTMIYHIFILPPETDTNIIGNANAPINLDGIYSGLSMCLQIAGIIIILTMLVLTTSPIILAEGMEALMKPLKKIKFPVHEGVMMFTISIRFLPILANEFDKIRKAQIARGNGFHRGTILKRARGIFPLLMPMFVQSILRAEELATAMDARCYQGDRVERTPLRLHKSSRADIIIVFIAILLLLITVCIRLGLC</sequence>
<evidence type="ECO:0000313" key="7">
    <source>
        <dbReference type="Proteomes" id="UP000284219"/>
    </source>
</evidence>
<evidence type="ECO:0000256" key="1">
    <source>
        <dbReference type="ARBA" id="ARBA00004141"/>
    </source>
</evidence>
<dbReference type="Proteomes" id="UP000284219">
    <property type="component" value="Unassembled WGS sequence"/>
</dbReference>
<evidence type="ECO:0000256" key="4">
    <source>
        <dbReference type="ARBA" id="ARBA00023136"/>
    </source>
</evidence>
<organism evidence="6 7">
    <name type="scientific">Ammoniphilus oxalaticus</name>
    <dbReference type="NCBI Taxonomy" id="66863"/>
    <lineage>
        <taxon>Bacteria</taxon>
        <taxon>Bacillati</taxon>
        <taxon>Bacillota</taxon>
        <taxon>Bacilli</taxon>
        <taxon>Bacillales</taxon>
        <taxon>Paenibacillaceae</taxon>
        <taxon>Aneurinibacillus group</taxon>
        <taxon>Ammoniphilus</taxon>
    </lineage>
</organism>
<keyword evidence="3 5" id="KW-1133">Transmembrane helix</keyword>
<reference evidence="6 7" key="1">
    <citation type="submission" date="2016-08" db="EMBL/GenBank/DDBJ databases">
        <title>Novel Firmicute Genomes.</title>
        <authorList>
            <person name="Poppleton D.I."/>
            <person name="Gribaldo S."/>
        </authorList>
    </citation>
    <scope>NUCLEOTIDE SEQUENCE [LARGE SCALE GENOMIC DNA]</scope>
    <source>
        <strain evidence="6 7">RAOx-1</strain>
    </source>
</reference>
<evidence type="ECO:0008006" key="8">
    <source>
        <dbReference type="Google" id="ProtNLM"/>
    </source>
</evidence>
<dbReference type="GO" id="GO:0005886">
    <property type="term" value="C:plasma membrane"/>
    <property type="evidence" value="ECO:0007669"/>
    <property type="project" value="TreeGrafter"/>
</dbReference>
<feature type="transmembrane region" description="Helical" evidence="5">
    <location>
        <begin position="107"/>
        <end position="137"/>
    </location>
</feature>